<dbReference type="InterPro" id="IPR007481">
    <property type="entry name" value="SspB"/>
</dbReference>
<dbReference type="PANTHER" id="PTHR37486">
    <property type="entry name" value="STRINGENT STARVATION PROTEIN B"/>
    <property type="match status" value="1"/>
</dbReference>
<reference evidence="3" key="1">
    <citation type="journal article" date="2018" name="Front. Microbiol.">
        <title>Genome-Based Analysis Reveals the Taxonomy and Diversity of the Family Idiomarinaceae.</title>
        <authorList>
            <person name="Liu Y."/>
            <person name="Lai Q."/>
            <person name="Shao Z."/>
        </authorList>
    </citation>
    <scope>NUCLEOTIDE SEQUENCE [LARGE SCALE GENOMIC DNA]</scope>
    <source>
        <strain evidence="3">AIS</strain>
    </source>
</reference>
<feature type="compositionally biased region" description="Basic and acidic residues" evidence="1">
    <location>
        <begin position="125"/>
        <end position="134"/>
    </location>
</feature>
<keyword evidence="3" id="KW-1185">Reference proteome</keyword>
<dbReference type="GO" id="GO:0045732">
    <property type="term" value="P:positive regulation of protein catabolic process"/>
    <property type="evidence" value="ECO:0007669"/>
    <property type="project" value="TreeGrafter"/>
</dbReference>
<keyword evidence="2" id="KW-0378">Hydrolase</keyword>
<organism evidence="2 3">
    <name type="scientific">Aliidiomarina shirensis</name>
    <dbReference type="NCBI Taxonomy" id="1048642"/>
    <lineage>
        <taxon>Bacteria</taxon>
        <taxon>Pseudomonadati</taxon>
        <taxon>Pseudomonadota</taxon>
        <taxon>Gammaproteobacteria</taxon>
        <taxon>Alteromonadales</taxon>
        <taxon>Idiomarinaceae</taxon>
        <taxon>Aliidiomarina</taxon>
    </lineage>
</organism>
<comment type="caution">
    <text evidence="2">The sequence shown here is derived from an EMBL/GenBank/DDBJ whole genome shotgun (WGS) entry which is preliminary data.</text>
</comment>
<dbReference type="GO" id="GO:0006508">
    <property type="term" value="P:proteolysis"/>
    <property type="evidence" value="ECO:0007669"/>
    <property type="project" value="UniProtKB-KW"/>
</dbReference>
<dbReference type="SUPFAM" id="SSF101738">
    <property type="entry name" value="SspB-like"/>
    <property type="match status" value="1"/>
</dbReference>
<dbReference type="PANTHER" id="PTHR37486:SF1">
    <property type="entry name" value="STRINGENT STARVATION PROTEIN B"/>
    <property type="match status" value="1"/>
</dbReference>
<dbReference type="InterPro" id="IPR036760">
    <property type="entry name" value="SspB-like_sf"/>
</dbReference>
<accession>A0A432WUX1</accession>
<proteinExistence type="predicted"/>
<dbReference type="GO" id="GO:0008233">
    <property type="term" value="F:peptidase activity"/>
    <property type="evidence" value="ECO:0007669"/>
    <property type="project" value="UniProtKB-KW"/>
</dbReference>
<dbReference type="NCBIfam" id="NF008763">
    <property type="entry name" value="PRK11798.1-2"/>
    <property type="match status" value="1"/>
</dbReference>
<evidence type="ECO:0000256" key="1">
    <source>
        <dbReference type="SAM" id="MobiDB-lite"/>
    </source>
</evidence>
<dbReference type="Gene3D" id="2.30.30.220">
    <property type="entry name" value="SspB-like"/>
    <property type="match status" value="1"/>
</dbReference>
<gene>
    <name evidence="2" type="ORF">CWE13_06280</name>
</gene>
<dbReference type="NCBIfam" id="NF008769">
    <property type="entry name" value="PRK11798.2-5"/>
    <property type="match status" value="1"/>
</dbReference>
<dbReference type="GO" id="GO:0005840">
    <property type="term" value="C:ribosome"/>
    <property type="evidence" value="ECO:0007669"/>
    <property type="project" value="TreeGrafter"/>
</dbReference>
<protein>
    <submittedName>
        <fullName evidence="2">ClpXP protease specificity-enhancing factor</fullName>
    </submittedName>
</protein>
<dbReference type="RefSeq" id="WP_126806897.1">
    <property type="nucleotide sequence ID" value="NZ_PIPP01000002.1"/>
</dbReference>
<feature type="compositionally biased region" description="Polar residues" evidence="1">
    <location>
        <begin position="113"/>
        <end position="123"/>
    </location>
</feature>
<dbReference type="OrthoDB" id="9797358at2"/>
<dbReference type="AlphaFoldDB" id="A0A432WUX1"/>
<keyword evidence="2" id="KW-0645">Protease</keyword>
<name>A0A432WUX1_9GAMM</name>
<dbReference type="PIRSF" id="PIRSF005276">
    <property type="entry name" value="SspB"/>
    <property type="match status" value="1"/>
</dbReference>
<dbReference type="GO" id="GO:0005829">
    <property type="term" value="C:cytosol"/>
    <property type="evidence" value="ECO:0007669"/>
    <property type="project" value="TreeGrafter"/>
</dbReference>
<dbReference type="EMBL" id="PIPP01000002">
    <property type="protein sequence ID" value="RUO37558.1"/>
    <property type="molecule type" value="Genomic_DNA"/>
</dbReference>
<feature type="region of interest" description="Disordered" evidence="1">
    <location>
        <begin position="100"/>
        <end position="143"/>
    </location>
</feature>
<evidence type="ECO:0000313" key="3">
    <source>
        <dbReference type="Proteomes" id="UP000286934"/>
    </source>
</evidence>
<dbReference type="Proteomes" id="UP000286934">
    <property type="component" value="Unassembled WGS sequence"/>
</dbReference>
<evidence type="ECO:0000313" key="2">
    <source>
        <dbReference type="EMBL" id="RUO37558.1"/>
    </source>
</evidence>
<dbReference type="Pfam" id="PF04386">
    <property type="entry name" value="SspB"/>
    <property type="match status" value="1"/>
</dbReference>
<sequence length="143" mass="15857">MTPKRPYILRALYEWLVENDLTPHLVVDAEYPYVEVPQQFVQDGQIVLNVLPGAIQGLVMGNDHVTFRTRFNGQDQKIVLPIGSVLAIYARENGAGTIFEPEDGLIVDETAAGQENQQDANESNEGDKQPEKPKKGPTLTVVK</sequence>